<name>A0A1E1KCL7_9HELO</name>
<dbReference type="InParanoid" id="A0A1E1KCL7"/>
<proteinExistence type="predicted"/>
<feature type="region of interest" description="Disordered" evidence="1">
    <location>
        <begin position="232"/>
        <end position="272"/>
    </location>
</feature>
<evidence type="ECO:0000256" key="1">
    <source>
        <dbReference type="SAM" id="MobiDB-lite"/>
    </source>
</evidence>
<feature type="compositionally biased region" description="Polar residues" evidence="1">
    <location>
        <begin position="240"/>
        <end position="251"/>
    </location>
</feature>
<keyword evidence="3" id="KW-1185">Reference proteome</keyword>
<protein>
    <submittedName>
        <fullName evidence="2">Uncharacterized protein</fullName>
    </submittedName>
</protein>
<dbReference type="Proteomes" id="UP000178129">
    <property type="component" value="Unassembled WGS sequence"/>
</dbReference>
<comment type="caution">
    <text evidence="2">The sequence shown here is derived from an EMBL/GenBank/DDBJ whole genome shotgun (WGS) entry which is preliminary data.</text>
</comment>
<dbReference type="AlphaFoldDB" id="A0A1E1KCL7"/>
<evidence type="ECO:0000313" key="3">
    <source>
        <dbReference type="Proteomes" id="UP000178129"/>
    </source>
</evidence>
<dbReference type="EMBL" id="FJUW01000008">
    <property type="protein sequence ID" value="CZS94464.1"/>
    <property type="molecule type" value="Genomic_DNA"/>
</dbReference>
<feature type="region of interest" description="Disordered" evidence="1">
    <location>
        <begin position="148"/>
        <end position="174"/>
    </location>
</feature>
<sequence>MEPEIEVEMDIGSGICTKDIKKPPRKKLIVVITSEKLKKLNPEPRAEVGIEAEIDAEKIDIGSKIGVKDGERPAVKRERKKMILVIRSDKLKTLFLPQPKFEHGLEVEGRDMVLGMKDIDQGLQEENAYIDEETIHDLFMGNGELQTDLEQSETSDSISTINGKKRKFSKDPETEAIIPTASEYMSTVTSSEDDSDTKSLIYKKRKFMLKFRLDPNTLKRFNSYPENVGFSSTLSSNSSDDGTVDTTTQPHSPSPSPKVARTPTPPPQTHAQTYPQSLLITSAPEAQTNLDAEFCFLCKSTHSSPCPLNPFPEYTTLTRAPVVFPTNDSSNNNIDIRSPFSRNLVAQIPTISSGLNMQPLAYRPLQPPTSTIPTNPRMQKCLTCEGIHSGTCVSNAIRLDEIEGNLSLFDTLTRIGQVIIQEVQSHLAAHALASASSSPDTSDEDREIIAEAASIQAEKDIEVLIKLGEMFMDWDANSRPLLLEEAMREGDMEEVECVRGEIKKVRDEDQEQIVSRADAERWFDDLKGFLSGGGRGK</sequence>
<gene>
    <name evidence="2" type="ORF">RCO7_10098</name>
</gene>
<evidence type="ECO:0000313" key="2">
    <source>
        <dbReference type="EMBL" id="CZS94464.1"/>
    </source>
</evidence>
<reference evidence="3" key="1">
    <citation type="submission" date="2016-03" db="EMBL/GenBank/DDBJ databases">
        <authorList>
            <person name="Ploux O."/>
        </authorList>
    </citation>
    <scope>NUCLEOTIDE SEQUENCE [LARGE SCALE GENOMIC DNA]</scope>
    <source>
        <strain evidence="3">UK7</strain>
    </source>
</reference>
<organism evidence="2 3">
    <name type="scientific">Rhynchosporium graminicola</name>
    <dbReference type="NCBI Taxonomy" id="2792576"/>
    <lineage>
        <taxon>Eukaryota</taxon>
        <taxon>Fungi</taxon>
        <taxon>Dikarya</taxon>
        <taxon>Ascomycota</taxon>
        <taxon>Pezizomycotina</taxon>
        <taxon>Leotiomycetes</taxon>
        <taxon>Helotiales</taxon>
        <taxon>Ploettnerulaceae</taxon>
        <taxon>Rhynchosporium</taxon>
    </lineage>
</organism>
<feature type="compositionally biased region" description="Polar residues" evidence="1">
    <location>
        <begin position="148"/>
        <end position="162"/>
    </location>
</feature>
<accession>A0A1E1KCL7</accession>